<dbReference type="EMBL" id="JACHJT010000001">
    <property type="protein sequence ID" value="MBB4933287.1"/>
    <property type="molecule type" value="Genomic_DNA"/>
</dbReference>
<gene>
    <name evidence="2" type="ORF">F4561_004107</name>
</gene>
<evidence type="ECO:0000313" key="2">
    <source>
        <dbReference type="EMBL" id="MBB4933287.1"/>
    </source>
</evidence>
<organism evidence="2 3">
    <name type="scientific">Lipingzhangella halophila</name>
    <dbReference type="NCBI Taxonomy" id="1783352"/>
    <lineage>
        <taxon>Bacteria</taxon>
        <taxon>Bacillati</taxon>
        <taxon>Actinomycetota</taxon>
        <taxon>Actinomycetes</taxon>
        <taxon>Streptosporangiales</taxon>
        <taxon>Nocardiopsidaceae</taxon>
        <taxon>Lipingzhangella</taxon>
    </lineage>
</organism>
<feature type="chain" id="PRO_5030765435" evidence="1">
    <location>
        <begin position="31"/>
        <end position="69"/>
    </location>
</feature>
<protein>
    <submittedName>
        <fullName evidence="2">Uncharacterized protein</fullName>
    </submittedName>
</protein>
<dbReference type="RefSeq" id="WP_184580918.1">
    <property type="nucleotide sequence ID" value="NZ_JACHJT010000001.1"/>
</dbReference>
<dbReference type="Proteomes" id="UP000523007">
    <property type="component" value="Unassembled WGS sequence"/>
</dbReference>
<feature type="signal peptide" evidence="1">
    <location>
        <begin position="1"/>
        <end position="30"/>
    </location>
</feature>
<proteinExistence type="predicted"/>
<name>A0A7W7RJT5_9ACTN</name>
<reference evidence="2 3" key="1">
    <citation type="submission" date="2020-08" db="EMBL/GenBank/DDBJ databases">
        <title>Sequencing the genomes of 1000 actinobacteria strains.</title>
        <authorList>
            <person name="Klenk H.-P."/>
        </authorList>
    </citation>
    <scope>NUCLEOTIDE SEQUENCE [LARGE SCALE GENOMIC DNA]</scope>
    <source>
        <strain evidence="2 3">DSM 102030</strain>
    </source>
</reference>
<keyword evidence="3" id="KW-1185">Reference proteome</keyword>
<accession>A0A7W7RJT5</accession>
<comment type="caution">
    <text evidence="2">The sequence shown here is derived from an EMBL/GenBank/DDBJ whole genome shotgun (WGS) entry which is preliminary data.</text>
</comment>
<keyword evidence="1" id="KW-0732">Signal</keyword>
<evidence type="ECO:0000313" key="3">
    <source>
        <dbReference type="Proteomes" id="UP000523007"/>
    </source>
</evidence>
<evidence type="ECO:0000256" key="1">
    <source>
        <dbReference type="SAM" id="SignalP"/>
    </source>
</evidence>
<sequence>MRNQLMRAIITALALGAAALVGPLATPAAAVEVSDVELTDIDDTLNNISTNVLGVVVDDNNLANLNLLR</sequence>
<dbReference type="AlphaFoldDB" id="A0A7W7RJT5"/>